<comment type="caution">
    <text evidence="2">Lacks conserved residue(s) required for the propagation of feature annotation.</text>
</comment>
<dbReference type="PANTHER" id="PTHR15060:SF0">
    <property type="entry name" value="INTERLEUKIN-15 RECEPTOR SUBUNIT ALPHA"/>
    <property type="match status" value="1"/>
</dbReference>
<evidence type="ECO:0000256" key="5">
    <source>
        <dbReference type="SAM" id="SignalP"/>
    </source>
</evidence>
<keyword evidence="2" id="KW-0768">Sushi</keyword>
<evidence type="ECO:0000256" key="2">
    <source>
        <dbReference type="PROSITE-ProRule" id="PRU00302"/>
    </source>
</evidence>
<keyword evidence="5" id="KW-0732">Signal</keyword>
<keyword evidence="4" id="KW-0472">Membrane</keyword>
<evidence type="ECO:0000259" key="6">
    <source>
        <dbReference type="PROSITE" id="PS50923"/>
    </source>
</evidence>
<accession>A0A315VAQ0</accession>
<dbReference type="InterPro" id="IPR000436">
    <property type="entry name" value="Sushi_SCR_CCP_dom"/>
</dbReference>
<sequence>MDPDRFTTSVCVLMVCLLGTTRLSSVGQCTCPEIPRRNFTLQPESENCFNVGYKYRYSCIPGYVRKAGTSNLITCSNDSKWTTTRHPLVCIHGLSITTAAPNRPETSTSYSTGRSSTTETTSSANMKQSTSVTKSTTTVVSYKTRSSTYSPSNHSNGNSSMKDIYAETYTAADAKTIAITLSAVILLASTSGIIFLLYRRRLVLLQ</sequence>
<organism evidence="7 8">
    <name type="scientific">Gambusia affinis</name>
    <name type="common">Western mosquitofish</name>
    <name type="synonym">Heterandria affinis</name>
    <dbReference type="NCBI Taxonomy" id="33528"/>
    <lineage>
        <taxon>Eukaryota</taxon>
        <taxon>Metazoa</taxon>
        <taxon>Chordata</taxon>
        <taxon>Craniata</taxon>
        <taxon>Vertebrata</taxon>
        <taxon>Euteleostomi</taxon>
        <taxon>Actinopterygii</taxon>
        <taxon>Neopterygii</taxon>
        <taxon>Teleostei</taxon>
        <taxon>Neoteleostei</taxon>
        <taxon>Acanthomorphata</taxon>
        <taxon>Ovalentaria</taxon>
        <taxon>Atherinomorphae</taxon>
        <taxon>Cyprinodontiformes</taxon>
        <taxon>Poeciliidae</taxon>
        <taxon>Poeciliinae</taxon>
        <taxon>Gambusia</taxon>
    </lineage>
</organism>
<dbReference type="InterPro" id="IPR035976">
    <property type="entry name" value="Sushi/SCR/CCP_sf"/>
</dbReference>
<dbReference type="AlphaFoldDB" id="A0A315VAQ0"/>
<feature type="transmembrane region" description="Helical" evidence="4">
    <location>
        <begin position="177"/>
        <end position="198"/>
    </location>
</feature>
<feature type="region of interest" description="Disordered" evidence="3">
    <location>
        <begin position="101"/>
        <end position="132"/>
    </location>
</feature>
<dbReference type="Gene3D" id="2.20.28.230">
    <property type="match status" value="1"/>
</dbReference>
<dbReference type="CDD" id="cd00033">
    <property type="entry name" value="CCP"/>
    <property type="match status" value="1"/>
</dbReference>
<name>A0A315VAQ0_GAMAF</name>
<dbReference type="PANTHER" id="PTHR15060">
    <property type="entry name" value="INTERLEUKIN-15 RECEPTOR SUBUNIT ALPHA"/>
    <property type="match status" value="1"/>
</dbReference>
<protein>
    <recommendedName>
        <fullName evidence="6">Sushi domain-containing protein</fullName>
    </recommendedName>
</protein>
<dbReference type="InterPro" id="IPR042372">
    <property type="entry name" value="IL15RA"/>
</dbReference>
<evidence type="ECO:0000256" key="1">
    <source>
        <dbReference type="ARBA" id="ARBA00023157"/>
    </source>
</evidence>
<feature type="chain" id="PRO_5016377110" description="Sushi domain-containing protein" evidence="5">
    <location>
        <begin position="24"/>
        <end position="206"/>
    </location>
</feature>
<feature type="signal peptide" evidence="5">
    <location>
        <begin position="1"/>
        <end position="23"/>
    </location>
</feature>
<dbReference type="Pfam" id="PF00084">
    <property type="entry name" value="Sushi"/>
    <property type="match status" value="1"/>
</dbReference>
<dbReference type="GO" id="GO:0042010">
    <property type="term" value="F:interleukin-15 receptor activity"/>
    <property type="evidence" value="ECO:0007669"/>
    <property type="project" value="InterPro"/>
</dbReference>
<comment type="caution">
    <text evidence="7">The sequence shown here is derived from an EMBL/GenBank/DDBJ whole genome shotgun (WGS) entry which is preliminary data.</text>
</comment>
<keyword evidence="4" id="KW-1133">Transmembrane helix</keyword>
<evidence type="ECO:0000256" key="4">
    <source>
        <dbReference type="SAM" id="Phobius"/>
    </source>
</evidence>
<dbReference type="SUPFAM" id="SSF57535">
    <property type="entry name" value="Complement control module/SCR domain"/>
    <property type="match status" value="1"/>
</dbReference>
<dbReference type="Proteomes" id="UP000250572">
    <property type="component" value="Unassembled WGS sequence"/>
</dbReference>
<reference evidence="7 8" key="1">
    <citation type="journal article" date="2018" name="G3 (Bethesda)">
        <title>A High-Quality Reference Genome for the Invasive Mosquitofish Gambusia affinis Using a Chicago Library.</title>
        <authorList>
            <person name="Hoffberg S.L."/>
            <person name="Troendle N.J."/>
            <person name="Glenn T.C."/>
            <person name="Mahmud O."/>
            <person name="Louha S."/>
            <person name="Chalopin D."/>
            <person name="Bennetzen J.L."/>
            <person name="Mauricio R."/>
        </authorList>
    </citation>
    <scope>NUCLEOTIDE SEQUENCE [LARGE SCALE GENOMIC DNA]</scope>
    <source>
        <strain evidence="7">NE01/NJP1002.9</strain>
        <tissue evidence="7">Muscle</tissue>
    </source>
</reference>
<dbReference type="EMBL" id="NHOQ01002007">
    <property type="protein sequence ID" value="PWA20005.1"/>
    <property type="molecule type" value="Genomic_DNA"/>
</dbReference>
<evidence type="ECO:0000313" key="8">
    <source>
        <dbReference type="Proteomes" id="UP000250572"/>
    </source>
</evidence>
<keyword evidence="4" id="KW-0812">Transmembrane</keyword>
<feature type="domain" description="Sushi" evidence="6">
    <location>
        <begin position="29"/>
        <end position="92"/>
    </location>
</feature>
<keyword evidence="8" id="KW-1185">Reference proteome</keyword>
<proteinExistence type="predicted"/>
<dbReference type="PROSITE" id="PS50923">
    <property type="entry name" value="SUSHI"/>
    <property type="match status" value="1"/>
</dbReference>
<gene>
    <name evidence="7" type="ORF">CCH79_00016044</name>
</gene>
<evidence type="ECO:0000313" key="7">
    <source>
        <dbReference type="EMBL" id="PWA20005.1"/>
    </source>
</evidence>
<evidence type="ECO:0000256" key="3">
    <source>
        <dbReference type="SAM" id="MobiDB-lite"/>
    </source>
</evidence>
<keyword evidence="1" id="KW-1015">Disulfide bond</keyword>
<feature type="compositionally biased region" description="Low complexity" evidence="3">
    <location>
        <begin position="106"/>
        <end position="132"/>
    </location>
</feature>